<protein>
    <submittedName>
        <fullName evidence="2">Uncharacterized protein</fullName>
    </submittedName>
</protein>
<evidence type="ECO:0000313" key="3">
    <source>
        <dbReference type="Proteomes" id="UP000215145"/>
    </source>
</evidence>
<dbReference type="EMBL" id="NMUQ01000002">
    <property type="protein sequence ID" value="OXM14375.1"/>
    <property type="molecule type" value="Genomic_DNA"/>
</dbReference>
<dbReference type="RefSeq" id="WP_089525199.1">
    <property type="nucleotide sequence ID" value="NZ_NMUQ01000002.1"/>
</dbReference>
<dbReference type="PROSITE" id="PS51257">
    <property type="entry name" value="PROKAR_LIPOPROTEIN"/>
    <property type="match status" value="1"/>
</dbReference>
<reference evidence="2 3" key="1">
    <citation type="submission" date="2017-07" db="EMBL/GenBank/DDBJ databases">
        <title>Paenibacillus herberti R33 genome sequencing and assembly.</title>
        <authorList>
            <person name="Su W."/>
        </authorList>
    </citation>
    <scope>NUCLEOTIDE SEQUENCE [LARGE SCALE GENOMIC DNA]</scope>
    <source>
        <strain evidence="2 3">R33</strain>
    </source>
</reference>
<organism evidence="2 3">
    <name type="scientific">Paenibacillus herberti</name>
    <dbReference type="NCBI Taxonomy" id="1619309"/>
    <lineage>
        <taxon>Bacteria</taxon>
        <taxon>Bacillati</taxon>
        <taxon>Bacillota</taxon>
        <taxon>Bacilli</taxon>
        <taxon>Bacillales</taxon>
        <taxon>Paenibacillaceae</taxon>
        <taxon>Paenibacillus</taxon>
    </lineage>
</organism>
<keyword evidence="1" id="KW-0732">Signal</keyword>
<dbReference type="AlphaFoldDB" id="A0A229NX77"/>
<feature type="signal peptide" evidence="1">
    <location>
        <begin position="1"/>
        <end position="21"/>
    </location>
</feature>
<evidence type="ECO:0000313" key="2">
    <source>
        <dbReference type="EMBL" id="OXM14375.1"/>
    </source>
</evidence>
<proteinExistence type="predicted"/>
<keyword evidence="3" id="KW-1185">Reference proteome</keyword>
<evidence type="ECO:0000256" key="1">
    <source>
        <dbReference type="SAM" id="SignalP"/>
    </source>
</evidence>
<comment type="caution">
    <text evidence="2">The sequence shown here is derived from an EMBL/GenBank/DDBJ whole genome shotgun (WGS) entry which is preliminary data.</text>
</comment>
<name>A0A229NX77_9BACL</name>
<sequence length="128" mass="14801">MKKSMSFIICICLLLALTACGNKITAKEVGDLLKSEGLEVFYGDQMNEEYYDYTLNEKVKFLLFFEKDAEGAKKTQEQYKDSKYNTFIVNNNNVILYYYQNKNVKADPNLEAKIANFIVKFDATVKDK</sequence>
<accession>A0A229NX77</accession>
<feature type="chain" id="PRO_5039092062" evidence="1">
    <location>
        <begin position="22"/>
        <end position="128"/>
    </location>
</feature>
<gene>
    <name evidence="2" type="ORF">CGZ75_15625</name>
</gene>
<dbReference type="Proteomes" id="UP000215145">
    <property type="component" value="Unassembled WGS sequence"/>
</dbReference>